<dbReference type="Proteomes" id="UP000004687">
    <property type="component" value="Unassembled WGS sequence"/>
</dbReference>
<evidence type="ECO:0000313" key="1">
    <source>
        <dbReference type="EMBL" id="EET23298.1"/>
    </source>
</evidence>
<organism evidence="1">
    <name type="scientific">Vibrio cholerae (strain MO10)</name>
    <dbReference type="NCBI Taxonomy" id="345072"/>
    <lineage>
        <taxon>Bacteria</taxon>
        <taxon>Pseudomonadati</taxon>
        <taxon>Pseudomonadota</taxon>
        <taxon>Gammaproteobacteria</taxon>
        <taxon>Vibrionales</taxon>
        <taxon>Vibrionaceae</taxon>
        <taxon>Vibrio</taxon>
    </lineage>
</organism>
<gene>
    <name evidence="1" type="ORF">VchoM_01325</name>
</gene>
<dbReference type="HOGENOM" id="CLU_3334413_0_0_6"/>
<name>A0A0X1KYG7_VIBCO</name>
<protein>
    <submittedName>
        <fullName evidence="1">Uncharacterized protein</fullName>
    </submittedName>
</protein>
<proteinExistence type="predicted"/>
<dbReference type="EMBL" id="DS990136">
    <property type="protein sequence ID" value="EET23298.1"/>
    <property type="molecule type" value="Genomic_DNA"/>
</dbReference>
<sequence>MIQKQKSEIFSLFFIVLNWIININEGHIKAVIFREPFP</sequence>
<accession>A0A0X1KYG7</accession>
<reference evidence="1" key="2">
    <citation type="submission" date="2008-07" db="EMBL/GenBank/DDBJ databases">
        <authorList>
            <consortium name="Broad Institute Genome Sequencing Platform"/>
            <person name="Colwell R."/>
            <person name="Grim C.J."/>
            <person name="Young S."/>
            <person name="Jaffe D."/>
            <person name="Gnerre S."/>
            <person name="Berlin A."/>
            <person name="Heiman D."/>
            <person name="Hepburn T."/>
            <person name="Shea T."/>
            <person name="Sykes S."/>
            <person name="Alvarado L."/>
            <person name="Kodira C."/>
            <person name="Heidelberg J."/>
            <person name="Lander E."/>
            <person name="Galagan J."/>
            <person name="Nusbaum C."/>
            <person name="Birren B."/>
        </authorList>
    </citation>
    <scope>NUCLEOTIDE SEQUENCE [LARGE SCALE GENOMIC DNA]</scope>
    <source>
        <strain evidence="1">MO10</strain>
    </source>
</reference>
<reference evidence="1" key="1">
    <citation type="submission" date="2005-09" db="EMBL/GenBank/DDBJ databases">
        <title>Annotation of Vibrio cholerae MO10.</title>
        <authorList>
            <person name="Colwell R."/>
            <person name="Grim C.J."/>
            <person name="Young S."/>
            <person name="Jaffe D."/>
            <person name="Gnerre S."/>
            <person name="Berlin A."/>
            <person name="Heiman D."/>
            <person name="Hepburn T."/>
            <person name="Shea T."/>
            <person name="Sykes S."/>
            <person name="Yandava C."/>
            <person name="Alvarado L."/>
            <person name="Kodira C."/>
            <person name="Borodovsky M."/>
            <person name="Heidelberg J."/>
            <person name="Lander E."/>
            <person name="Galagan J."/>
            <person name="Nusbaum C."/>
            <person name="Birren B."/>
        </authorList>
    </citation>
    <scope>NUCLEOTIDE SEQUENCE [LARGE SCALE GENOMIC DNA]</scope>
    <source>
        <strain evidence="1">MO10</strain>
    </source>
</reference>
<dbReference type="AlphaFoldDB" id="A0A0X1KYG7"/>